<dbReference type="EMBL" id="LBJM01000062">
    <property type="protein sequence ID" value="RXH38167.1"/>
    <property type="molecule type" value="Genomic_DNA"/>
</dbReference>
<sequence length="64" mass="6960">MEKNALAGQVIGRVALTVDQESDVPARQESKFLEHVDLDWRGLVGAWCQSWPTNSPISSSCGTS</sequence>
<reference evidence="1 2" key="1">
    <citation type="submission" date="2015-04" db="EMBL/GenBank/DDBJ databases">
        <title>Comparative genomics of rhizobia nodulating Arachis hypogaea in China.</title>
        <authorList>
            <person name="Li Y."/>
        </authorList>
    </citation>
    <scope>NUCLEOTIDE SEQUENCE [LARGE SCALE GENOMIC DNA]</scope>
    <source>
        <strain evidence="1 2">CCBAU 51787</strain>
    </source>
</reference>
<gene>
    <name evidence="1" type="ORF">XH94_23080</name>
</gene>
<comment type="caution">
    <text evidence="1">The sequence shown here is derived from an EMBL/GenBank/DDBJ whole genome shotgun (WGS) entry which is preliminary data.</text>
</comment>
<accession>A0A4Q0SG24</accession>
<evidence type="ECO:0000313" key="2">
    <source>
        <dbReference type="Proteomes" id="UP000290565"/>
    </source>
</evidence>
<evidence type="ECO:0000313" key="1">
    <source>
        <dbReference type="EMBL" id="RXH38167.1"/>
    </source>
</evidence>
<organism evidence="1 2">
    <name type="scientific">Bradyrhizobium zhanjiangense</name>
    <dbReference type="NCBI Taxonomy" id="1325107"/>
    <lineage>
        <taxon>Bacteria</taxon>
        <taxon>Pseudomonadati</taxon>
        <taxon>Pseudomonadota</taxon>
        <taxon>Alphaproteobacteria</taxon>
        <taxon>Hyphomicrobiales</taxon>
        <taxon>Nitrobacteraceae</taxon>
        <taxon>Bradyrhizobium</taxon>
    </lineage>
</organism>
<name>A0A4Q0SG24_9BRAD</name>
<protein>
    <submittedName>
        <fullName evidence="1">Uncharacterized protein</fullName>
    </submittedName>
</protein>
<dbReference type="AlphaFoldDB" id="A0A4Q0SG24"/>
<proteinExistence type="predicted"/>
<dbReference type="Proteomes" id="UP000290565">
    <property type="component" value="Unassembled WGS sequence"/>
</dbReference>